<dbReference type="GO" id="GO:0006352">
    <property type="term" value="P:DNA-templated transcription initiation"/>
    <property type="evidence" value="ECO:0007669"/>
    <property type="project" value="InterPro"/>
</dbReference>
<dbReference type="Gene3D" id="1.20.140.160">
    <property type="match status" value="1"/>
</dbReference>
<evidence type="ECO:0000256" key="2">
    <source>
        <dbReference type="ARBA" id="ARBA00023082"/>
    </source>
</evidence>
<dbReference type="Proteomes" id="UP000062160">
    <property type="component" value="Unassembled WGS sequence"/>
</dbReference>
<accession>A0A0U9HI47</accession>
<dbReference type="STRING" id="224999.GCA_001485475_02274"/>
<keyword evidence="3 5" id="KW-0238">DNA-binding</keyword>
<dbReference type="CDD" id="cd06171">
    <property type="entry name" value="Sigma70_r4"/>
    <property type="match status" value="1"/>
</dbReference>
<evidence type="ECO:0000259" key="6">
    <source>
        <dbReference type="PROSITE" id="PS00715"/>
    </source>
</evidence>
<dbReference type="NCBIfam" id="TIGR02937">
    <property type="entry name" value="sigma70-ECF"/>
    <property type="match status" value="1"/>
</dbReference>
<keyword evidence="8" id="KW-0966">Cell projection</keyword>
<organism evidence="8">
    <name type="scientific">Tepidanaerobacter syntrophicus</name>
    <dbReference type="NCBI Taxonomy" id="224999"/>
    <lineage>
        <taxon>Bacteria</taxon>
        <taxon>Bacillati</taxon>
        <taxon>Bacillota</taxon>
        <taxon>Clostridia</taxon>
        <taxon>Thermosediminibacterales</taxon>
        <taxon>Tepidanaerobacteraceae</taxon>
        <taxon>Tepidanaerobacter</taxon>
    </lineage>
</organism>
<evidence type="ECO:0000259" key="7">
    <source>
        <dbReference type="PROSITE" id="PS00716"/>
    </source>
</evidence>
<name>A0A0U9HI47_9FIRM</name>
<evidence type="ECO:0000256" key="5">
    <source>
        <dbReference type="RuleBase" id="RU362124"/>
    </source>
</evidence>
<keyword evidence="9" id="KW-1185">Reference proteome</keyword>
<evidence type="ECO:0000256" key="4">
    <source>
        <dbReference type="ARBA" id="ARBA00023163"/>
    </source>
</evidence>
<feature type="domain" description="RNA polymerase sigma-70" evidence="6">
    <location>
        <begin position="76"/>
        <end position="89"/>
    </location>
</feature>
<dbReference type="Gene3D" id="1.10.1740.10">
    <property type="match status" value="1"/>
</dbReference>
<dbReference type="GO" id="GO:0016987">
    <property type="term" value="F:sigma factor activity"/>
    <property type="evidence" value="ECO:0007669"/>
    <property type="project" value="UniProtKB-KW"/>
</dbReference>
<dbReference type="SUPFAM" id="SSF88659">
    <property type="entry name" value="Sigma3 and sigma4 domains of RNA polymerase sigma factors"/>
    <property type="match status" value="2"/>
</dbReference>
<dbReference type="PRINTS" id="PR00046">
    <property type="entry name" value="SIGMA70FCT"/>
</dbReference>
<dbReference type="GO" id="GO:0003677">
    <property type="term" value="F:DNA binding"/>
    <property type="evidence" value="ECO:0007669"/>
    <property type="project" value="UniProtKB-KW"/>
</dbReference>
<dbReference type="PROSITE" id="PS00716">
    <property type="entry name" value="SIGMA70_2"/>
    <property type="match status" value="1"/>
</dbReference>
<comment type="function">
    <text evidence="5">Sigma factors are initiation factors that promote the attachment of RNA polymerase to specific initiation sites and are then released.</text>
</comment>
<dbReference type="SUPFAM" id="SSF88946">
    <property type="entry name" value="Sigma2 domain of RNA polymerase sigma factors"/>
    <property type="match status" value="1"/>
</dbReference>
<feature type="domain" description="RNA polymerase sigma-70" evidence="7">
    <location>
        <begin position="235"/>
        <end position="261"/>
    </location>
</feature>
<dbReference type="Pfam" id="PF04542">
    <property type="entry name" value="Sigma70_r2"/>
    <property type="match status" value="1"/>
</dbReference>
<sequence length="271" mass="31846">MRRRQTSGQNHRTWYKDFIIWGVGMQIQNTEKLWQNYSATKDKYIKEQLIEKYLPLVKHIVNRLNINLPPYLEYEDLISYGIFGLIQAIERYDVNKGVKFETYAYARIKGSIIDELRKIDGVPQETRKKAKTIQNTFSELEQILGRSADDSDICEYLGITKRELDEIYNEISKVGYALSLNDLIISDEDIEKNHFQRPDIQAEREEAKRILANAINKLPQQEKLVIALYYYEDLNFKEIAEVMELSQGRISQLHTKAILRLRGHLSRKKVS</sequence>
<comment type="similarity">
    <text evidence="5">Belongs to the sigma-70 factor family.</text>
</comment>
<keyword evidence="8" id="KW-0969">Cilium</keyword>
<keyword evidence="2 5" id="KW-0731">Sigma factor</keyword>
<evidence type="ECO:0000313" key="9">
    <source>
        <dbReference type="Proteomes" id="UP000062160"/>
    </source>
</evidence>
<evidence type="ECO:0000256" key="1">
    <source>
        <dbReference type="ARBA" id="ARBA00023015"/>
    </source>
</evidence>
<dbReference type="InterPro" id="IPR007630">
    <property type="entry name" value="RNA_pol_sigma70_r4"/>
</dbReference>
<dbReference type="AlphaFoldDB" id="A0A0U9HI47"/>
<protein>
    <recommendedName>
        <fullName evidence="5">RNA polymerase sigma factor</fullName>
    </recommendedName>
</protein>
<keyword evidence="4 5" id="KW-0804">Transcription</keyword>
<evidence type="ECO:0000313" key="8">
    <source>
        <dbReference type="EMBL" id="GAQ26230.1"/>
    </source>
</evidence>
<dbReference type="NCBIfam" id="TIGR02479">
    <property type="entry name" value="FliA_WhiG"/>
    <property type="match status" value="1"/>
</dbReference>
<proteinExistence type="inferred from homology"/>
<gene>
    <name evidence="8" type="ORF">TSYNT_9494</name>
</gene>
<dbReference type="NCBIfam" id="NF005413">
    <property type="entry name" value="PRK06986.1"/>
    <property type="match status" value="1"/>
</dbReference>
<keyword evidence="8" id="KW-0282">Flagellum</keyword>
<dbReference type="InterPro" id="IPR000943">
    <property type="entry name" value="RNA_pol_sigma70"/>
</dbReference>
<dbReference type="InterPro" id="IPR007627">
    <property type="entry name" value="RNA_pol_sigma70_r2"/>
</dbReference>
<dbReference type="PANTHER" id="PTHR30385">
    <property type="entry name" value="SIGMA FACTOR F FLAGELLAR"/>
    <property type="match status" value="1"/>
</dbReference>
<dbReference type="PROSITE" id="PS00715">
    <property type="entry name" value="SIGMA70_1"/>
    <property type="match status" value="1"/>
</dbReference>
<evidence type="ECO:0000256" key="3">
    <source>
        <dbReference type="ARBA" id="ARBA00023125"/>
    </source>
</evidence>
<dbReference type="InterPro" id="IPR013325">
    <property type="entry name" value="RNA_pol_sigma_r2"/>
</dbReference>
<dbReference type="InterPro" id="IPR014284">
    <property type="entry name" value="RNA_pol_sigma-70_dom"/>
</dbReference>
<dbReference type="GO" id="GO:0003899">
    <property type="term" value="F:DNA-directed RNA polymerase activity"/>
    <property type="evidence" value="ECO:0007669"/>
    <property type="project" value="InterPro"/>
</dbReference>
<reference evidence="8" key="1">
    <citation type="journal article" date="2016" name="Genome Announc.">
        <title>Draft Genome Sequence of the Syntrophic Lactate-Degrading Bacterium Tepidanaerobacter syntrophicus JLT.</title>
        <authorList>
            <person name="Matsuura N."/>
            <person name="Ohashi A."/>
            <person name="Tourlousse D.M."/>
            <person name="Sekiguchi Y."/>
        </authorList>
    </citation>
    <scope>NUCLEOTIDE SEQUENCE [LARGE SCALE GENOMIC DNA]</scope>
    <source>
        <strain evidence="8">JL</strain>
    </source>
</reference>
<dbReference type="InterPro" id="IPR012845">
    <property type="entry name" value="RNA_pol_sigma_FliA_WhiG"/>
</dbReference>
<dbReference type="PANTHER" id="PTHR30385:SF7">
    <property type="entry name" value="RNA POLYMERASE SIGMA FACTOR FLIA"/>
    <property type="match status" value="1"/>
</dbReference>
<dbReference type="Pfam" id="PF04545">
    <property type="entry name" value="Sigma70_r4"/>
    <property type="match status" value="1"/>
</dbReference>
<keyword evidence="1 5" id="KW-0805">Transcription regulation</keyword>
<dbReference type="InterPro" id="IPR013324">
    <property type="entry name" value="RNA_pol_sigma_r3/r4-like"/>
</dbReference>
<dbReference type="EMBL" id="DF977003">
    <property type="protein sequence ID" value="GAQ26230.1"/>
    <property type="molecule type" value="Genomic_DNA"/>
</dbReference>
<dbReference type="PIRSF" id="PIRSF000770">
    <property type="entry name" value="RNA_pol_sigma-SigE/K"/>
    <property type="match status" value="1"/>
</dbReference>